<proteinExistence type="predicted"/>
<gene>
    <name evidence="2" type="ORF">DNTS_031047</name>
</gene>
<evidence type="ECO:0000313" key="2">
    <source>
        <dbReference type="EMBL" id="TRY58278.1"/>
    </source>
</evidence>
<feature type="non-terminal residue" evidence="2">
    <location>
        <position position="1"/>
    </location>
</feature>
<comment type="caution">
    <text evidence="2">The sequence shown here is derived from an EMBL/GenBank/DDBJ whole genome shotgun (WGS) entry which is preliminary data.</text>
</comment>
<feature type="region of interest" description="Disordered" evidence="1">
    <location>
        <begin position="1"/>
        <end position="27"/>
    </location>
</feature>
<accession>A0A553MYN6</accession>
<sequence>APGTAGSKDQAKKHTNEYLSKPIHSWI</sequence>
<organism evidence="2 3">
    <name type="scientific">Danionella cerebrum</name>
    <dbReference type="NCBI Taxonomy" id="2873325"/>
    <lineage>
        <taxon>Eukaryota</taxon>
        <taxon>Metazoa</taxon>
        <taxon>Chordata</taxon>
        <taxon>Craniata</taxon>
        <taxon>Vertebrata</taxon>
        <taxon>Euteleostomi</taxon>
        <taxon>Actinopterygii</taxon>
        <taxon>Neopterygii</taxon>
        <taxon>Teleostei</taxon>
        <taxon>Ostariophysi</taxon>
        <taxon>Cypriniformes</taxon>
        <taxon>Danionidae</taxon>
        <taxon>Danioninae</taxon>
        <taxon>Danionella</taxon>
    </lineage>
</organism>
<evidence type="ECO:0000256" key="1">
    <source>
        <dbReference type="SAM" id="MobiDB-lite"/>
    </source>
</evidence>
<evidence type="ECO:0000313" key="3">
    <source>
        <dbReference type="Proteomes" id="UP000316079"/>
    </source>
</evidence>
<name>A0A553MYN6_9TELE</name>
<protein>
    <submittedName>
        <fullName evidence="2">Uncharacterized protein</fullName>
    </submittedName>
</protein>
<dbReference type="AlphaFoldDB" id="A0A553MYN6"/>
<dbReference type="Proteomes" id="UP000316079">
    <property type="component" value="Unassembled WGS sequence"/>
</dbReference>
<dbReference type="EMBL" id="SRMA01027197">
    <property type="protein sequence ID" value="TRY58278.1"/>
    <property type="molecule type" value="Genomic_DNA"/>
</dbReference>
<keyword evidence="3" id="KW-1185">Reference proteome</keyword>
<reference evidence="2 3" key="1">
    <citation type="journal article" date="2019" name="Sci. Data">
        <title>Hybrid genome assembly and annotation of Danionella translucida.</title>
        <authorList>
            <person name="Kadobianskyi M."/>
            <person name="Schulze L."/>
            <person name="Schuelke M."/>
            <person name="Judkewitz B."/>
        </authorList>
    </citation>
    <scope>NUCLEOTIDE SEQUENCE [LARGE SCALE GENOMIC DNA]</scope>
    <source>
        <strain evidence="2 3">Bolton</strain>
    </source>
</reference>
<dbReference type="OrthoDB" id="301415at2759"/>